<evidence type="ECO:0000256" key="4">
    <source>
        <dbReference type="ARBA" id="ARBA00023002"/>
    </source>
</evidence>
<reference evidence="5 6" key="1">
    <citation type="journal article" date="2014" name="Am. J. Bot.">
        <title>Genome assembly and annotation for red clover (Trifolium pratense; Fabaceae).</title>
        <authorList>
            <person name="Istvanek J."/>
            <person name="Jaros M."/>
            <person name="Krenek A."/>
            <person name="Repkova J."/>
        </authorList>
    </citation>
    <scope>NUCLEOTIDE SEQUENCE [LARGE SCALE GENOMIC DNA]</scope>
    <source>
        <strain evidence="6">cv. Tatra</strain>
        <tissue evidence="5">Young leaves</tissue>
    </source>
</reference>
<dbReference type="AlphaFoldDB" id="A0A2K3LGS9"/>
<dbReference type="InterPro" id="IPR047109">
    <property type="entry name" value="CAD-like"/>
</dbReference>
<dbReference type="STRING" id="57577.A0A2K3LGS9"/>
<name>A0A2K3LGS9_TRIPR</name>
<dbReference type="Gene3D" id="3.90.180.10">
    <property type="entry name" value="Medium-chain alcohol dehydrogenases, catalytic domain"/>
    <property type="match status" value="1"/>
</dbReference>
<dbReference type="GO" id="GO:0016616">
    <property type="term" value="F:oxidoreductase activity, acting on the CH-OH group of donors, NAD or NADP as acceptor"/>
    <property type="evidence" value="ECO:0007669"/>
    <property type="project" value="InterPro"/>
</dbReference>
<accession>A0A2K3LGS9</accession>
<dbReference type="PANTHER" id="PTHR42683">
    <property type="entry name" value="ALDEHYDE REDUCTASE"/>
    <property type="match status" value="1"/>
</dbReference>
<dbReference type="GO" id="GO:0046872">
    <property type="term" value="F:metal ion binding"/>
    <property type="evidence" value="ECO:0007669"/>
    <property type="project" value="UniProtKB-KW"/>
</dbReference>
<dbReference type="Proteomes" id="UP000236291">
    <property type="component" value="Unassembled WGS sequence"/>
</dbReference>
<dbReference type="EMBL" id="ASHM01032860">
    <property type="protein sequence ID" value="PNX77739.1"/>
    <property type="molecule type" value="Genomic_DNA"/>
</dbReference>
<comment type="caution">
    <text evidence="5">The sequence shown here is derived from an EMBL/GenBank/DDBJ whole genome shotgun (WGS) entry which is preliminary data.</text>
</comment>
<evidence type="ECO:0000313" key="5">
    <source>
        <dbReference type="EMBL" id="PNX77739.1"/>
    </source>
</evidence>
<protein>
    <submittedName>
        <fullName evidence="5">Putative mannitol dehydrogenase-like protein</fullName>
    </submittedName>
</protein>
<evidence type="ECO:0000313" key="6">
    <source>
        <dbReference type="Proteomes" id="UP000236291"/>
    </source>
</evidence>
<keyword evidence="3" id="KW-0862">Zinc</keyword>
<feature type="non-terminal residue" evidence="5">
    <location>
        <position position="71"/>
    </location>
</feature>
<evidence type="ECO:0000256" key="2">
    <source>
        <dbReference type="ARBA" id="ARBA00022723"/>
    </source>
</evidence>
<dbReference type="SUPFAM" id="SSF50129">
    <property type="entry name" value="GroES-like"/>
    <property type="match status" value="1"/>
</dbReference>
<dbReference type="InterPro" id="IPR011032">
    <property type="entry name" value="GroES-like_sf"/>
</dbReference>
<evidence type="ECO:0000256" key="1">
    <source>
        <dbReference type="ARBA" id="ARBA00008072"/>
    </source>
</evidence>
<gene>
    <name evidence="5" type="ORF">L195_g033710</name>
</gene>
<organism evidence="5 6">
    <name type="scientific">Trifolium pratense</name>
    <name type="common">Red clover</name>
    <dbReference type="NCBI Taxonomy" id="57577"/>
    <lineage>
        <taxon>Eukaryota</taxon>
        <taxon>Viridiplantae</taxon>
        <taxon>Streptophyta</taxon>
        <taxon>Embryophyta</taxon>
        <taxon>Tracheophyta</taxon>
        <taxon>Spermatophyta</taxon>
        <taxon>Magnoliopsida</taxon>
        <taxon>eudicotyledons</taxon>
        <taxon>Gunneridae</taxon>
        <taxon>Pentapetalae</taxon>
        <taxon>rosids</taxon>
        <taxon>fabids</taxon>
        <taxon>Fabales</taxon>
        <taxon>Fabaceae</taxon>
        <taxon>Papilionoideae</taxon>
        <taxon>50 kb inversion clade</taxon>
        <taxon>NPAAA clade</taxon>
        <taxon>Hologalegina</taxon>
        <taxon>IRL clade</taxon>
        <taxon>Trifolieae</taxon>
        <taxon>Trifolium</taxon>
    </lineage>
</organism>
<evidence type="ECO:0000256" key="3">
    <source>
        <dbReference type="ARBA" id="ARBA00022833"/>
    </source>
</evidence>
<keyword evidence="4" id="KW-0560">Oxidoreductase</keyword>
<comment type="similarity">
    <text evidence="1">Belongs to the zinc-containing alcohol dehydrogenase family.</text>
</comment>
<sequence>MAKSYETELPLKAFGWAGTDTSGTLSPFNFSRRENGDDDVTLKILFCGVCHSDLHTLKNDWGFTTYPVVPG</sequence>
<proteinExistence type="inferred from homology"/>
<reference evidence="5 6" key="2">
    <citation type="journal article" date="2017" name="Front. Plant Sci.">
        <title>Gene Classification and Mining of Molecular Markers Useful in Red Clover (Trifolium pratense) Breeding.</title>
        <authorList>
            <person name="Istvanek J."/>
            <person name="Dluhosova J."/>
            <person name="Dluhos P."/>
            <person name="Patkova L."/>
            <person name="Nedelnik J."/>
            <person name="Repkova J."/>
        </authorList>
    </citation>
    <scope>NUCLEOTIDE SEQUENCE [LARGE SCALE GENOMIC DNA]</scope>
    <source>
        <strain evidence="6">cv. Tatra</strain>
        <tissue evidence="5">Young leaves</tissue>
    </source>
</reference>
<keyword evidence="2" id="KW-0479">Metal-binding</keyword>